<reference evidence="1 2" key="1">
    <citation type="submission" date="2019-05" db="EMBL/GenBank/DDBJ databases">
        <title>Another draft genome of Portunus trituberculatus and its Hox gene families provides insights of decapod evolution.</title>
        <authorList>
            <person name="Jeong J.-H."/>
            <person name="Song I."/>
            <person name="Kim S."/>
            <person name="Choi T."/>
            <person name="Kim D."/>
            <person name="Ryu S."/>
            <person name="Kim W."/>
        </authorList>
    </citation>
    <scope>NUCLEOTIDE SEQUENCE [LARGE SCALE GENOMIC DNA]</scope>
    <source>
        <tissue evidence="1">Muscle</tissue>
    </source>
</reference>
<proteinExistence type="predicted"/>
<dbReference type="Proteomes" id="UP000324222">
    <property type="component" value="Unassembled WGS sequence"/>
</dbReference>
<gene>
    <name evidence="1" type="ORF">E2C01_073331</name>
</gene>
<protein>
    <submittedName>
        <fullName evidence="1">Uncharacterized protein</fullName>
    </submittedName>
</protein>
<organism evidence="1 2">
    <name type="scientific">Portunus trituberculatus</name>
    <name type="common">Swimming crab</name>
    <name type="synonym">Neptunus trituberculatus</name>
    <dbReference type="NCBI Taxonomy" id="210409"/>
    <lineage>
        <taxon>Eukaryota</taxon>
        <taxon>Metazoa</taxon>
        <taxon>Ecdysozoa</taxon>
        <taxon>Arthropoda</taxon>
        <taxon>Crustacea</taxon>
        <taxon>Multicrustacea</taxon>
        <taxon>Malacostraca</taxon>
        <taxon>Eumalacostraca</taxon>
        <taxon>Eucarida</taxon>
        <taxon>Decapoda</taxon>
        <taxon>Pleocyemata</taxon>
        <taxon>Brachyura</taxon>
        <taxon>Eubrachyura</taxon>
        <taxon>Portunoidea</taxon>
        <taxon>Portunidae</taxon>
        <taxon>Portuninae</taxon>
        <taxon>Portunus</taxon>
    </lineage>
</organism>
<comment type="caution">
    <text evidence="1">The sequence shown here is derived from an EMBL/GenBank/DDBJ whole genome shotgun (WGS) entry which is preliminary data.</text>
</comment>
<sequence>MCGEGNGNCTANFTHATRGGAGRPVFTGLVVAWRRSVWAWAGLIGYLSQENNKFRIEEAQE</sequence>
<accession>A0A5B7I961</accession>
<dbReference type="AlphaFoldDB" id="A0A5B7I961"/>
<name>A0A5B7I961_PORTR</name>
<evidence type="ECO:0000313" key="1">
    <source>
        <dbReference type="EMBL" id="MPC78833.1"/>
    </source>
</evidence>
<dbReference type="EMBL" id="VSRR010049498">
    <property type="protein sequence ID" value="MPC78833.1"/>
    <property type="molecule type" value="Genomic_DNA"/>
</dbReference>
<evidence type="ECO:0000313" key="2">
    <source>
        <dbReference type="Proteomes" id="UP000324222"/>
    </source>
</evidence>
<keyword evidence="2" id="KW-1185">Reference proteome</keyword>